<dbReference type="PANTHER" id="PTHR11435">
    <property type="entry name" value="NADH UBIQUINONE OXIDOREDUCTASE SUBUNIT ND6"/>
    <property type="match status" value="1"/>
</dbReference>
<keyword evidence="9" id="KW-0249">Electron transport</keyword>
<evidence type="ECO:0000256" key="3">
    <source>
        <dbReference type="ARBA" id="ARBA00012944"/>
    </source>
</evidence>
<keyword evidence="6" id="KW-0679">Respiratory chain</keyword>
<evidence type="ECO:0000256" key="2">
    <source>
        <dbReference type="ARBA" id="ARBA00005698"/>
    </source>
</evidence>
<feature type="transmembrane region" description="Helical" evidence="16">
    <location>
        <begin position="88"/>
        <end position="110"/>
    </location>
</feature>
<name>A0A7D6FUL7_9INSE</name>
<evidence type="ECO:0000256" key="15">
    <source>
        <dbReference type="ARBA" id="ARBA00049551"/>
    </source>
</evidence>
<evidence type="ECO:0000256" key="16">
    <source>
        <dbReference type="SAM" id="Phobius"/>
    </source>
</evidence>
<dbReference type="EMBL" id="MT274127">
    <property type="protein sequence ID" value="QLP88966.1"/>
    <property type="molecule type" value="Genomic_DNA"/>
</dbReference>
<dbReference type="AlphaFoldDB" id="A0A7D6FUL7"/>
<accession>A0A7D6FUL7</accession>
<evidence type="ECO:0000256" key="13">
    <source>
        <dbReference type="ARBA" id="ARBA00023136"/>
    </source>
</evidence>
<keyword evidence="8" id="KW-1278">Translocase</keyword>
<reference evidence="17" key="2">
    <citation type="submission" date="2020-04" db="EMBL/GenBank/DDBJ databases">
        <authorList>
            <person name="Xu X."/>
        </authorList>
    </citation>
    <scope>NUCLEOTIDE SEQUENCE</scope>
</reference>
<evidence type="ECO:0000256" key="14">
    <source>
        <dbReference type="ARBA" id="ARBA00031019"/>
    </source>
</evidence>
<comment type="similarity">
    <text evidence="2">Belongs to the complex I subunit 6 family.</text>
</comment>
<evidence type="ECO:0000256" key="6">
    <source>
        <dbReference type="ARBA" id="ARBA00022660"/>
    </source>
</evidence>
<gene>
    <name evidence="17" type="primary">ND6</name>
</gene>
<evidence type="ECO:0000256" key="9">
    <source>
        <dbReference type="ARBA" id="ARBA00022982"/>
    </source>
</evidence>
<dbReference type="CTD" id="4541"/>
<comment type="subcellular location">
    <subcellularLocation>
        <location evidence="1">Mitochondrion membrane</location>
        <topology evidence="1">Multi-pass membrane protein</topology>
    </subcellularLocation>
</comment>
<geneLocation type="mitochondrion" evidence="17"/>
<evidence type="ECO:0000313" key="17">
    <source>
        <dbReference type="EMBL" id="QLP88966.1"/>
    </source>
</evidence>
<keyword evidence="12 17" id="KW-0496">Mitochondrion</keyword>
<feature type="transmembrane region" description="Helical" evidence="16">
    <location>
        <begin position="130"/>
        <end position="161"/>
    </location>
</feature>
<evidence type="ECO:0000256" key="7">
    <source>
        <dbReference type="ARBA" id="ARBA00022692"/>
    </source>
</evidence>
<dbReference type="GO" id="GO:0008137">
    <property type="term" value="F:NADH dehydrogenase (ubiquinone) activity"/>
    <property type="evidence" value="ECO:0007669"/>
    <property type="project" value="UniProtKB-EC"/>
</dbReference>
<comment type="catalytic activity">
    <reaction evidence="15">
        <text>a ubiquinone + NADH + 5 H(+)(in) = a ubiquinol + NAD(+) + 4 H(+)(out)</text>
        <dbReference type="Rhea" id="RHEA:29091"/>
        <dbReference type="Rhea" id="RHEA-COMP:9565"/>
        <dbReference type="Rhea" id="RHEA-COMP:9566"/>
        <dbReference type="ChEBI" id="CHEBI:15378"/>
        <dbReference type="ChEBI" id="CHEBI:16389"/>
        <dbReference type="ChEBI" id="CHEBI:17976"/>
        <dbReference type="ChEBI" id="CHEBI:57540"/>
        <dbReference type="ChEBI" id="CHEBI:57945"/>
        <dbReference type="EC" id="7.1.1.2"/>
    </reaction>
</comment>
<evidence type="ECO:0000256" key="10">
    <source>
        <dbReference type="ARBA" id="ARBA00022989"/>
    </source>
</evidence>
<evidence type="ECO:0000256" key="11">
    <source>
        <dbReference type="ARBA" id="ARBA00023027"/>
    </source>
</evidence>
<organism evidence="17">
    <name type="scientific">Ephemerella sp. Yunnan-2018</name>
    <dbReference type="NCBI Taxonomy" id="2748056"/>
    <lineage>
        <taxon>Eukaryota</taxon>
        <taxon>Metazoa</taxon>
        <taxon>Ecdysozoa</taxon>
        <taxon>Arthropoda</taxon>
        <taxon>Hexapoda</taxon>
        <taxon>Insecta</taxon>
        <taxon>Pterygota</taxon>
        <taxon>Palaeoptera</taxon>
        <taxon>Ephemeroptera</taxon>
        <taxon>Pannota</taxon>
        <taxon>Ephemerellidae</taxon>
        <taxon>Ephemerella</taxon>
    </lineage>
</organism>
<evidence type="ECO:0000256" key="4">
    <source>
        <dbReference type="ARBA" id="ARBA00021095"/>
    </source>
</evidence>
<dbReference type="RefSeq" id="YP_009918064.1">
    <property type="nucleotide sequence ID" value="NC_050279.1"/>
</dbReference>
<evidence type="ECO:0000256" key="8">
    <source>
        <dbReference type="ARBA" id="ARBA00022967"/>
    </source>
</evidence>
<evidence type="ECO:0000256" key="1">
    <source>
        <dbReference type="ARBA" id="ARBA00004225"/>
    </source>
</evidence>
<keyword evidence="11" id="KW-0520">NAD</keyword>
<dbReference type="InterPro" id="IPR050269">
    <property type="entry name" value="ComplexI_Subunit6"/>
</dbReference>
<sequence length="174" mass="19073">MTTSLLLLSTTVVSSLFLFMTHPLAMGLILLIQTCLVALFTGSLTSLFWFGYILFLVFLGGMLVLFIYMTSLASNEMFSLSSPLVMSLLPLFIGSSIIMGAGVQLFDWAYPSGLSNETFEPILSNNPLPILILKLFSSLSAHLTILLACYLFLTLIAVVHITSFNQGPLRTHLI</sequence>
<dbReference type="GO" id="GO:0031966">
    <property type="term" value="C:mitochondrial membrane"/>
    <property type="evidence" value="ECO:0007669"/>
    <property type="project" value="UniProtKB-SubCell"/>
</dbReference>
<feature type="transmembrane region" description="Helical" evidence="16">
    <location>
        <begin position="47"/>
        <end position="68"/>
    </location>
</feature>
<dbReference type="PANTHER" id="PTHR11435:SF1">
    <property type="entry name" value="NADH-UBIQUINONE OXIDOREDUCTASE CHAIN 6"/>
    <property type="match status" value="1"/>
</dbReference>
<dbReference type="EC" id="7.1.1.2" evidence="3"/>
<protein>
    <recommendedName>
        <fullName evidence="4">NADH-ubiquinone oxidoreductase chain 6</fullName>
        <ecNumber evidence="3">7.1.1.2</ecNumber>
    </recommendedName>
    <alternativeName>
        <fullName evidence="14">NADH dehydrogenase subunit 6</fullName>
    </alternativeName>
</protein>
<keyword evidence="10 16" id="KW-1133">Transmembrane helix</keyword>
<evidence type="ECO:0000256" key="12">
    <source>
        <dbReference type="ARBA" id="ARBA00023128"/>
    </source>
</evidence>
<dbReference type="GeneID" id="58901247"/>
<keyword evidence="5" id="KW-0813">Transport</keyword>
<keyword evidence="7 16" id="KW-0812">Transmembrane</keyword>
<reference evidence="17" key="1">
    <citation type="journal article" date="2020" name="PeerJ">
        <title>Six complete mitochondrial genomes of mayflies from three genera of Ephemerellidae (Insecta: Ephemeroptera) with inversion and translocation of trnI rearrangement and their phylogenetic relationships.</title>
        <authorList>
            <person name="Xu X.D."/>
            <person name="Jia Y.Y."/>
            <person name="Cao S.S."/>
            <person name="Zhang Z.Y."/>
            <person name="Storey K.B."/>
            <person name="Yu D.N."/>
            <person name="Zhang J.Y."/>
        </authorList>
    </citation>
    <scope>NUCLEOTIDE SEQUENCE</scope>
</reference>
<evidence type="ECO:0000256" key="5">
    <source>
        <dbReference type="ARBA" id="ARBA00022448"/>
    </source>
</evidence>
<keyword evidence="13 16" id="KW-0472">Membrane</keyword>
<proteinExistence type="inferred from homology"/>